<evidence type="ECO:0000313" key="6">
    <source>
        <dbReference type="Proteomes" id="UP000195570"/>
    </source>
</evidence>
<dbReference type="VEuPathDB" id="TriTrypDB:TEOVI_000500800"/>
<dbReference type="SUPFAM" id="SSF52096">
    <property type="entry name" value="ClpP/crotonase"/>
    <property type="match status" value="1"/>
</dbReference>
<dbReference type="NCBIfam" id="NF004127">
    <property type="entry name" value="PRK05617.1"/>
    <property type="match status" value="1"/>
</dbReference>
<protein>
    <recommendedName>
        <fullName evidence="2">3-hydroxyisobutyryl-CoA hydrolase</fullName>
        <ecNumber evidence="2">3.1.2.4</ecNumber>
    </recommendedName>
</protein>
<dbReference type="GO" id="GO:0016853">
    <property type="term" value="F:isomerase activity"/>
    <property type="evidence" value="ECO:0007669"/>
    <property type="project" value="UniProtKB-KW"/>
</dbReference>
<dbReference type="InterPro" id="IPR029045">
    <property type="entry name" value="ClpP/crotonase-like_dom_sf"/>
</dbReference>
<dbReference type="Gene3D" id="3.90.226.10">
    <property type="entry name" value="2-enoyl-CoA Hydratase, Chain A, domain 1"/>
    <property type="match status" value="1"/>
</dbReference>
<dbReference type="Proteomes" id="UP000195570">
    <property type="component" value="Unassembled WGS sequence"/>
</dbReference>
<dbReference type="GO" id="GO:0006574">
    <property type="term" value="P:L-valine catabolic process"/>
    <property type="evidence" value="ECO:0007669"/>
    <property type="project" value="TreeGrafter"/>
</dbReference>
<gene>
    <name evidence="5" type="ORF">TEOVI_000500800</name>
</gene>
<evidence type="ECO:0000259" key="4">
    <source>
        <dbReference type="Pfam" id="PF16113"/>
    </source>
</evidence>
<dbReference type="Pfam" id="PF16113">
    <property type="entry name" value="ECH_2"/>
    <property type="match status" value="1"/>
</dbReference>
<sequence>MRCTLPLCSKGLFWRDFPNTRLVTLNREKALNALNLEMVREMSLAYFHEHHPKGDNALFVVKGMGEKSFCAGGDIVMITTDNSVVNEFFYREYQLNHRILTMPNPQVSLWNGYVMGGGVGISVHGRYRVASERAIFAMPENGIGLFPDVGASWFLPRLKLPGFGLYLGLTGGRVKGADLVHLGLATHYVPAASFEQLEDRLCHIEDSTKVDACLNEFAVKDLPPFTLEEHRPLIEKVFTLKDTSTVEDVMGSLAADGGEFARTAISTMEKLSPTSLKLALKMQQMGAKATDPAEVFSTDYVGAIRTHACGDFPEGVRALLIDKTKDPKWNPGKLSDVTPEHLAKFFEPLGPDMRKWHPTEPY</sequence>
<comment type="catalytic activity">
    <reaction evidence="1">
        <text>3-hydroxy-2-methylpropanoyl-CoA + H2O = 3-hydroxy-2-methylpropanoate + CoA + H(+)</text>
        <dbReference type="Rhea" id="RHEA:20888"/>
        <dbReference type="ChEBI" id="CHEBI:11805"/>
        <dbReference type="ChEBI" id="CHEBI:15377"/>
        <dbReference type="ChEBI" id="CHEBI:15378"/>
        <dbReference type="ChEBI" id="CHEBI:57287"/>
        <dbReference type="ChEBI" id="CHEBI:57340"/>
        <dbReference type="EC" id="3.1.2.4"/>
    </reaction>
</comment>
<dbReference type="EC" id="3.1.2.4" evidence="2"/>
<feature type="domain" description="Enoyl-CoA hydratase/isomerase" evidence="4">
    <location>
        <begin position="21"/>
        <end position="346"/>
    </location>
</feature>
<proteinExistence type="predicted"/>
<dbReference type="PANTHER" id="PTHR43176:SF3">
    <property type="entry name" value="3-HYDROXYISOBUTYRYL-COA HYDROLASE, MITOCHONDRIAL"/>
    <property type="match status" value="1"/>
</dbReference>
<dbReference type="GO" id="GO:0003860">
    <property type="term" value="F:3-hydroxyisobutyryl-CoA hydrolase activity"/>
    <property type="evidence" value="ECO:0007669"/>
    <property type="project" value="UniProtKB-EC"/>
</dbReference>
<dbReference type="AlphaFoldDB" id="A0A1G4I678"/>
<name>A0A1G4I678_TRYEQ</name>
<evidence type="ECO:0000256" key="2">
    <source>
        <dbReference type="ARBA" id="ARBA00011915"/>
    </source>
</evidence>
<dbReference type="PANTHER" id="PTHR43176">
    <property type="entry name" value="3-HYDROXYISOBUTYRYL-COA HYDROLASE-RELATED"/>
    <property type="match status" value="1"/>
</dbReference>
<reference evidence="5" key="1">
    <citation type="submission" date="2016-09" db="EMBL/GenBank/DDBJ databases">
        <authorList>
            <person name="Hebert L."/>
            <person name="Moumen B."/>
        </authorList>
    </citation>
    <scope>NUCLEOTIDE SEQUENCE [LARGE SCALE GENOMIC DNA]</scope>
    <source>
        <strain evidence="5">OVI</strain>
    </source>
</reference>
<evidence type="ECO:0000256" key="1">
    <source>
        <dbReference type="ARBA" id="ARBA00001709"/>
    </source>
</evidence>
<accession>A0A1G4I678</accession>
<evidence type="ECO:0000256" key="3">
    <source>
        <dbReference type="ARBA" id="ARBA00022801"/>
    </source>
</evidence>
<keyword evidence="6" id="KW-1185">Reference proteome</keyword>
<evidence type="ECO:0000313" key="5">
    <source>
        <dbReference type="EMBL" id="SCU67331.1"/>
    </source>
</evidence>
<dbReference type="EMBL" id="CZPT02000727">
    <property type="protein sequence ID" value="SCU67331.1"/>
    <property type="molecule type" value="Genomic_DNA"/>
</dbReference>
<dbReference type="InterPro" id="IPR045004">
    <property type="entry name" value="ECH_dom"/>
</dbReference>
<keyword evidence="3" id="KW-0378">Hydrolase</keyword>
<dbReference type="InterPro" id="IPR032259">
    <property type="entry name" value="HIBYL-CoA-H"/>
</dbReference>
<dbReference type="CDD" id="cd06558">
    <property type="entry name" value="crotonase-like"/>
    <property type="match status" value="1"/>
</dbReference>
<dbReference type="RefSeq" id="XP_067078660.1">
    <property type="nucleotide sequence ID" value="XM_067222559.1"/>
</dbReference>
<comment type="caution">
    <text evidence="5">The sequence shown here is derived from an EMBL/GenBank/DDBJ whole genome shotgun (WGS) entry which is preliminary data.</text>
</comment>
<dbReference type="GeneID" id="92378948"/>
<organism evidence="5 6">
    <name type="scientific">Trypanosoma equiperdum</name>
    <dbReference type="NCBI Taxonomy" id="5694"/>
    <lineage>
        <taxon>Eukaryota</taxon>
        <taxon>Discoba</taxon>
        <taxon>Euglenozoa</taxon>
        <taxon>Kinetoplastea</taxon>
        <taxon>Metakinetoplastina</taxon>
        <taxon>Trypanosomatida</taxon>
        <taxon>Trypanosomatidae</taxon>
        <taxon>Trypanosoma</taxon>
    </lineage>
</organism>